<evidence type="ECO:0000256" key="1">
    <source>
        <dbReference type="SAM" id="Phobius"/>
    </source>
</evidence>
<reference evidence="3 4" key="1">
    <citation type="submission" date="2020-10" db="EMBL/GenBank/DDBJ databases">
        <title>complete genome sequencing of Lysobacter sp. H23M41.</title>
        <authorList>
            <person name="Bae J.-W."/>
            <person name="Lee S.-Y."/>
        </authorList>
    </citation>
    <scope>NUCLEOTIDE SEQUENCE [LARGE SCALE GENOMIC DNA]</scope>
    <source>
        <strain evidence="3 4">H23M41</strain>
    </source>
</reference>
<dbReference type="InterPro" id="IPR001173">
    <property type="entry name" value="Glyco_trans_2-like"/>
</dbReference>
<evidence type="ECO:0000259" key="2">
    <source>
        <dbReference type="Pfam" id="PF00535"/>
    </source>
</evidence>
<dbReference type="InterPro" id="IPR029044">
    <property type="entry name" value="Nucleotide-diphossugar_trans"/>
</dbReference>
<dbReference type="SUPFAM" id="SSF53448">
    <property type="entry name" value="Nucleotide-diphospho-sugar transferases"/>
    <property type="match status" value="1"/>
</dbReference>
<dbReference type="Pfam" id="PF00535">
    <property type="entry name" value="Glycos_transf_2"/>
    <property type="match status" value="1"/>
</dbReference>
<proteinExistence type="predicted"/>
<dbReference type="Proteomes" id="UP000593932">
    <property type="component" value="Chromosome"/>
</dbReference>
<accession>A0A7S6UKF0</accession>
<gene>
    <name evidence="3" type="ORF">INQ42_12155</name>
</gene>
<dbReference type="PANTHER" id="PTHR43685:SF2">
    <property type="entry name" value="GLYCOSYLTRANSFERASE 2-LIKE DOMAIN-CONTAINING PROTEIN"/>
    <property type="match status" value="1"/>
</dbReference>
<dbReference type="EMBL" id="CP063657">
    <property type="protein sequence ID" value="QOW21942.1"/>
    <property type="molecule type" value="Genomic_DNA"/>
</dbReference>
<feature type="domain" description="Glycosyltransferase 2-like" evidence="2">
    <location>
        <begin position="42"/>
        <end position="157"/>
    </location>
</feature>
<evidence type="ECO:0000313" key="3">
    <source>
        <dbReference type="EMBL" id="QOW21942.1"/>
    </source>
</evidence>
<evidence type="ECO:0000313" key="4">
    <source>
        <dbReference type="Proteomes" id="UP000593932"/>
    </source>
</evidence>
<keyword evidence="1" id="KW-0812">Transmembrane</keyword>
<keyword evidence="1" id="KW-1133">Transmembrane helix</keyword>
<dbReference type="RefSeq" id="WP_194034493.1">
    <property type="nucleotide sequence ID" value="NZ_CP063657.1"/>
</dbReference>
<protein>
    <submittedName>
        <fullName evidence="3">Glycosyltransferase</fullName>
    </submittedName>
</protein>
<dbReference type="Gene3D" id="3.90.550.10">
    <property type="entry name" value="Spore Coat Polysaccharide Biosynthesis Protein SpsA, Chain A"/>
    <property type="match status" value="1"/>
</dbReference>
<organism evidence="3 4">
    <name type="scientific">Novilysobacter avium</name>
    <dbReference type="NCBI Taxonomy" id="2781023"/>
    <lineage>
        <taxon>Bacteria</taxon>
        <taxon>Pseudomonadati</taxon>
        <taxon>Pseudomonadota</taxon>
        <taxon>Gammaproteobacteria</taxon>
        <taxon>Lysobacterales</taxon>
        <taxon>Lysobacteraceae</taxon>
        <taxon>Novilysobacter</taxon>
    </lineage>
</organism>
<name>A0A7S6UKF0_9GAMM</name>
<sequence length="479" mass="54934">MSRAPWFVAGPGACWAMLGHLRPPDPTVPTPADDWRHAVVDVVIPVCRHHDTIVHCLASLLVQTRLPRRVLLVDDGGIDRDHSLQLAREFARANGIRLETIARGWSIGRVVTLKRQSREFEGDVLLVLDAHAVLESPDYIERCIRELYQGVGIASASGRMLPLQQATRELVETSEPFRNWQGDDHYADRRRPENRWQAALQRMSQCYHEHLAVLQQDFLDAGVSRADGGVPIGSGGAVAYRRRYLRDLFHRYEPIREDDFTALEDHFIALALMNAGYRNIRVPDVVVRAPAPSLLRLPERSRRWTGAFLQLHHYFDVLLRSPLRRLRLSRRPQHDDAAQWRPGKGERRVQEPYRQGFGERITRERGRPLGTPLLLIALERIGYPVLLWALVLAGQWTALAIIVALEVLATCFIAARFASGPRLRAALQALAWTPVRYLLIAQEPLALGWFAIRLWWKRDLDWHVRRDPTGRRRPRAIRH</sequence>
<keyword evidence="4" id="KW-1185">Reference proteome</keyword>
<dbReference type="PANTHER" id="PTHR43685">
    <property type="entry name" value="GLYCOSYLTRANSFERASE"/>
    <property type="match status" value="1"/>
</dbReference>
<dbReference type="InterPro" id="IPR050834">
    <property type="entry name" value="Glycosyltransf_2"/>
</dbReference>
<feature type="transmembrane region" description="Helical" evidence="1">
    <location>
        <begin position="396"/>
        <end position="417"/>
    </location>
</feature>
<keyword evidence="1" id="KW-0472">Membrane</keyword>